<keyword evidence="2" id="KW-1185">Reference proteome</keyword>
<reference evidence="1 2" key="1">
    <citation type="submission" date="2024-01" db="EMBL/GenBank/DDBJ databases">
        <title>The genomes of 5 underutilized Papilionoideae crops provide insights into root nodulation and disease resistance.</title>
        <authorList>
            <person name="Yuan L."/>
        </authorList>
    </citation>
    <scope>NUCLEOTIDE SEQUENCE [LARGE SCALE GENOMIC DNA]</scope>
    <source>
        <strain evidence="1">LY-2023</strain>
        <tissue evidence="1">Leaf</tissue>
    </source>
</reference>
<sequence length="85" mass="9229">MLVCLWVRWPYHHNPIAWRGNAGQCVNTLGYNLARSTSDASLVLDACGRGFPLGARSHIAHTYASNRRGYAALSVLLQGTSAFPA</sequence>
<comment type="caution">
    <text evidence="1">The sequence shown here is derived from an EMBL/GenBank/DDBJ whole genome shotgun (WGS) entry which is preliminary data.</text>
</comment>
<accession>A0AAN9IR31</accession>
<evidence type="ECO:0000313" key="1">
    <source>
        <dbReference type="EMBL" id="KAK7284503.1"/>
    </source>
</evidence>
<gene>
    <name evidence="1" type="ORF">RJT34_19249</name>
</gene>
<evidence type="ECO:0000313" key="2">
    <source>
        <dbReference type="Proteomes" id="UP001359559"/>
    </source>
</evidence>
<protein>
    <submittedName>
        <fullName evidence="1">Uncharacterized protein</fullName>
    </submittedName>
</protein>
<organism evidence="1 2">
    <name type="scientific">Clitoria ternatea</name>
    <name type="common">Butterfly pea</name>
    <dbReference type="NCBI Taxonomy" id="43366"/>
    <lineage>
        <taxon>Eukaryota</taxon>
        <taxon>Viridiplantae</taxon>
        <taxon>Streptophyta</taxon>
        <taxon>Embryophyta</taxon>
        <taxon>Tracheophyta</taxon>
        <taxon>Spermatophyta</taxon>
        <taxon>Magnoliopsida</taxon>
        <taxon>eudicotyledons</taxon>
        <taxon>Gunneridae</taxon>
        <taxon>Pentapetalae</taxon>
        <taxon>rosids</taxon>
        <taxon>fabids</taxon>
        <taxon>Fabales</taxon>
        <taxon>Fabaceae</taxon>
        <taxon>Papilionoideae</taxon>
        <taxon>50 kb inversion clade</taxon>
        <taxon>NPAAA clade</taxon>
        <taxon>indigoferoid/millettioid clade</taxon>
        <taxon>Phaseoleae</taxon>
        <taxon>Clitoria</taxon>
    </lineage>
</organism>
<name>A0AAN9IR31_CLITE</name>
<dbReference type="EMBL" id="JAYKXN010000005">
    <property type="protein sequence ID" value="KAK7284503.1"/>
    <property type="molecule type" value="Genomic_DNA"/>
</dbReference>
<dbReference type="AlphaFoldDB" id="A0AAN9IR31"/>
<dbReference type="Proteomes" id="UP001359559">
    <property type="component" value="Unassembled WGS sequence"/>
</dbReference>
<proteinExistence type="predicted"/>